<accession>A0A8J5Z1I6</accession>
<evidence type="ECO:0000313" key="2">
    <source>
        <dbReference type="Proteomes" id="UP000701853"/>
    </source>
</evidence>
<comment type="caution">
    <text evidence="1">The sequence shown here is derived from an EMBL/GenBank/DDBJ whole genome shotgun (WGS) entry which is preliminary data.</text>
</comment>
<name>A0A8J5Z1I6_9ROSI</name>
<proteinExistence type="predicted"/>
<gene>
    <name evidence="1" type="ORF">CXB51_020170</name>
</gene>
<dbReference type="AlphaFoldDB" id="A0A8J5Z1I6"/>
<reference evidence="1 2" key="1">
    <citation type="journal article" date="2021" name="bioRxiv">
        <title>The Gossypium anomalum genome as a resource for cotton improvement and evolutionary analysis of hybrid incompatibility.</title>
        <authorList>
            <person name="Grover C.E."/>
            <person name="Yuan D."/>
            <person name="Arick M.A."/>
            <person name="Miller E.R."/>
            <person name="Hu G."/>
            <person name="Peterson D.G."/>
            <person name="Wendel J.F."/>
            <person name="Udall J.A."/>
        </authorList>
    </citation>
    <scope>NUCLEOTIDE SEQUENCE [LARGE SCALE GENOMIC DNA]</scope>
    <source>
        <strain evidence="1">JFW-Udall</strain>
        <tissue evidence="1">Leaf</tissue>
    </source>
</reference>
<dbReference type="EMBL" id="JAHUZN010000008">
    <property type="protein sequence ID" value="KAG8486700.1"/>
    <property type="molecule type" value="Genomic_DNA"/>
</dbReference>
<dbReference type="Proteomes" id="UP000701853">
    <property type="component" value="Chromosome 8"/>
</dbReference>
<sequence length="296" mass="33594">MSLSARSGLRPIAHLSPRCSLASLRYDGSQIIFVSLNLQAIKQSRALKAHYMWFGSKVKVPEPADSSILTHYMFIRTEFDSGEYISLRLYGDENLTKTQVRMYLENDPLSYTEVKTSRRSSFSLPLKRVKLTGNAMRYAKIHQRITLLKAAYYEESHKSNRQHVMHKSGQLRHGSALYGGRRPINPPFLTDFWSPSSIKHRSKAKTPRTWSKLAEQPRNACFFSFSDLTRMENGHQQGGCQTRGGAVTYGEGFADVRGARGAAEGGVQRWSKGKRLGFLPFFLCWKMFSGLGLIWV</sequence>
<dbReference type="OrthoDB" id="10577916at2759"/>
<organism evidence="1 2">
    <name type="scientific">Gossypium anomalum</name>
    <dbReference type="NCBI Taxonomy" id="47600"/>
    <lineage>
        <taxon>Eukaryota</taxon>
        <taxon>Viridiplantae</taxon>
        <taxon>Streptophyta</taxon>
        <taxon>Embryophyta</taxon>
        <taxon>Tracheophyta</taxon>
        <taxon>Spermatophyta</taxon>
        <taxon>Magnoliopsida</taxon>
        <taxon>eudicotyledons</taxon>
        <taxon>Gunneridae</taxon>
        <taxon>Pentapetalae</taxon>
        <taxon>rosids</taxon>
        <taxon>malvids</taxon>
        <taxon>Malvales</taxon>
        <taxon>Malvaceae</taxon>
        <taxon>Malvoideae</taxon>
        <taxon>Gossypium</taxon>
    </lineage>
</organism>
<protein>
    <submittedName>
        <fullName evidence="1">Uncharacterized protein</fullName>
    </submittedName>
</protein>
<evidence type="ECO:0000313" key="1">
    <source>
        <dbReference type="EMBL" id="KAG8486700.1"/>
    </source>
</evidence>
<keyword evidence="2" id="KW-1185">Reference proteome</keyword>